<evidence type="ECO:0000256" key="7">
    <source>
        <dbReference type="ARBA" id="ARBA00023180"/>
    </source>
</evidence>
<dbReference type="GO" id="GO:0005886">
    <property type="term" value="C:plasma membrane"/>
    <property type="evidence" value="ECO:0007669"/>
    <property type="project" value="UniProtKB-SubCell"/>
</dbReference>
<evidence type="ECO:0000259" key="10">
    <source>
        <dbReference type="SMART" id="SM00768"/>
    </source>
</evidence>
<dbReference type="Gene3D" id="3.20.20.80">
    <property type="entry name" value="Glycosidases"/>
    <property type="match status" value="1"/>
</dbReference>
<dbReference type="PANTHER" id="PTHR31468">
    <property type="entry name" value="1,3-BETA-GLUCANOSYLTRANSFERASE GAS1"/>
    <property type="match status" value="1"/>
</dbReference>
<dbReference type="SMART" id="SM00768">
    <property type="entry name" value="X8"/>
    <property type="match status" value="1"/>
</dbReference>
<evidence type="ECO:0000256" key="3">
    <source>
        <dbReference type="ARBA" id="ARBA00022622"/>
    </source>
</evidence>
<dbReference type="RefSeq" id="XP_038780536.1">
    <property type="nucleotide sequence ID" value="XM_038924608.1"/>
</dbReference>
<keyword evidence="9" id="KW-0808">Transferase</keyword>
<dbReference type="EMBL" id="CP064815">
    <property type="protein sequence ID" value="QPG76971.1"/>
    <property type="molecule type" value="Genomic_DNA"/>
</dbReference>
<gene>
    <name evidence="11" type="ORF">FOA43_004365</name>
</gene>
<evidence type="ECO:0000256" key="1">
    <source>
        <dbReference type="ARBA" id="ARBA00004196"/>
    </source>
</evidence>
<dbReference type="InterPro" id="IPR012946">
    <property type="entry name" value="X8"/>
</dbReference>
<proteinExistence type="inferred from homology"/>
<dbReference type="EC" id="2.4.1.-" evidence="9"/>
<evidence type="ECO:0000256" key="2">
    <source>
        <dbReference type="ARBA" id="ARBA00004589"/>
    </source>
</evidence>
<comment type="similarity">
    <text evidence="9">Belongs to the glycosyl hydrolase 72 family.</text>
</comment>
<dbReference type="GO" id="GO:0042124">
    <property type="term" value="F:1,3-beta-glucanosyltransferase activity"/>
    <property type="evidence" value="ECO:0007669"/>
    <property type="project" value="TreeGrafter"/>
</dbReference>
<evidence type="ECO:0000256" key="6">
    <source>
        <dbReference type="ARBA" id="ARBA00023157"/>
    </source>
</evidence>
<accession>A0A875S5S7</accession>
<keyword evidence="5 9" id="KW-0472">Membrane</keyword>
<comment type="function">
    <text evidence="9">Splits internally a 1,3-beta-glucan molecule and transfers the newly generated reducing end (the donor) to the non-reducing end of another 1,3-beta-glucan molecule (the acceptor) forming a 1,3-beta linkage, resulting in the elongation of 1,3-beta-glucan chains in the cell wall.</text>
</comment>
<dbReference type="Gene3D" id="1.20.58.1040">
    <property type="match status" value="1"/>
</dbReference>
<protein>
    <recommendedName>
        <fullName evidence="9">1,3-beta-glucanosyltransferase</fullName>
        <ecNumber evidence="9">2.4.1.-</ecNumber>
    </recommendedName>
</protein>
<keyword evidence="6" id="KW-1015">Disulfide bond</keyword>
<dbReference type="Proteomes" id="UP000662931">
    <property type="component" value="Chromosome 4"/>
</dbReference>
<evidence type="ECO:0000256" key="5">
    <source>
        <dbReference type="ARBA" id="ARBA00023136"/>
    </source>
</evidence>
<dbReference type="GO" id="GO:0071970">
    <property type="term" value="P:fungal-type cell wall (1-&gt;3)-beta-D-glucan biosynthetic process"/>
    <property type="evidence" value="ECO:0007669"/>
    <property type="project" value="TreeGrafter"/>
</dbReference>
<dbReference type="KEGG" id="bnn:FOA43_004365"/>
<evidence type="ECO:0000256" key="8">
    <source>
        <dbReference type="ARBA" id="ARBA00023288"/>
    </source>
</evidence>
<name>A0A875S5S7_EENNA</name>
<organism evidence="11 12">
    <name type="scientific">Eeniella nana</name>
    <name type="common">Yeast</name>
    <name type="synonym">Brettanomyces nanus</name>
    <dbReference type="NCBI Taxonomy" id="13502"/>
    <lineage>
        <taxon>Eukaryota</taxon>
        <taxon>Fungi</taxon>
        <taxon>Dikarya</taxon>
        <taxon>Ascomycota</taxon>
        <taxon>Saccharomycotina</taxon>
        <taxon>Pichiomycetes</taxon>
        <taxon>Pichiales</taxon>
        <taxon>Pichiaceae</taxon>
        <taxon>Brettanomyces</taxon>
    </lineage>
</organism>
<feature type="domain" description="X8" evidence="10">
    <location>
        <begin position="180"/>
        <end position="268"/>
    </location>
</feature>
<keyword evidence="4" id="KW-0732">Signal</keyword>
<dbReference type="AlphaFoldDB" id="A0A875S5S7"/>
<dbReference type="PANTHER" id="PTHR31468:SF2">
    <property type="entry name" value="1,3-BETA-GLUCANOSYLTRANSFERASE GAS1"/>
    <property type="match status" value="1"/>
</dbReference>
<dbReference type="Pfam" id="PF07983">
    <property type="entry name" value="X8"/>
    <property type="match status" value="1"/>
</dbReference>
<evidence type="ECO:0000256" key="4">
    <source>
        <dbReference type="ARBA" id="ARBA00022729"/>
    </source>
</evidence>
<dbReference type="GO" id="GO:0031505">
    <property type="term" value="P:fungal-type cell wall organization"/>
    <property type="evidence" value="ECO:0007669"/>
    <property type="project" value="TreeGrafter"/>
</dbReference>
<evidence type="ECO:0000313" key="12">
    <source>
        <dbReference type="Proteomes" id="UP000662931"/>
    </source>
</evidence>
<dbReference type="Pfam" id="PF03198">
    <property type="entry name" value="Glyco_hydro_72"/>
    <property type="match status" value="1"/>
</dbReference>
<reference evidence="11" key="1">
    <citation type="submission" date="2020-10" db="EMBL/GenBank/DDBJ databases">
        <authorList>
            <person name="Roach M.J.R."/>
        </authorList>
    </citation>
    <scope>NUCLEOTIDE SEQUENCE</scope>
    <source>
        <strain evidence="11">CBS 1945</strain>
    </source>
</reference>
<keyword evidence="3 9" id="KW-0336">GPI-anchor</keyword>
<keyword evidence="12" id="KW-1185">Reference proteome</keyword>
<keyword evidence="7" id="KW-0325">Glycoprotein</keyword>
<dbReference type="GeneID" id="62197765"/>
<evidence type="ECO:0000256" key="9">
    <source>
        <dbReference type="RuleBase" id="RU361209"/>
    </source>
</evidence>
<keyword evidence="8 9" id="KW-0449">Lipoprotein</keyword>
<dbReference type="GO" id="GO:0098552">
    <property type="term" value="C:side of membrane"/>
    <property type="evidence" value="ECO:0007669"/>
    <property type="project" value="UniProtKB-KW"/>
</dbReference>
<evidence type="ECO:0000313" key="11">
    <source>
        <dbReference type="EMBL" id="QPG76971.1"/>
    </source>
</evidence>
<dbReference type="OrthoDB" id="3994632at2759"/>
<comment type="subcellular location">
    <subcellularLocation>
        <location evidence="1">Cell envelope</location>
    </subcellularLocation>
    <subcellularLocation>
        <location evidence="9">Cell membrane</location>
        <topology evidence="9">Lipid-anchor</topology>
        <topology evidence="9">GPI-anchor</topology>
    </subcellularLocation>
    <subcellularLocation>
        <location evidence="2">Membrane</location>
        <topology evidence="2">Lipid-anchor</topology>
        <topology evidence="2">GPI-anchor</topology>
    </subcellularLocation>
</comment>
<sequence>MFAVEILSGHFPVTKDVDLIADRYIIDLGEVSNEWDIDMYANFTAIIDKSTSVINLIGFAIEVNLFPYSVKSLPFIKAAVRDMKQYVISKRKSPVFVGLNFFTAEGLKKAWGDFEEYMVCDDNPFKPDFYMSNETIIPAYPGEPLECSSLENSPDIEGIEPHYIPHTPTTDRCNCILSAIYCFVNPEGELNLEEDNSILKSICQQVDCRSIENRPESGDYGLFAGCSKLQKHSIAFNLFYTYHKCDPDSCDWNGHAKLKHSNHSAYAFQDLQMCKEEIPGDWKEFLIGVEKSTVANSTKTLQVKENSYQTSQSHVSQDSAEASKVSLAIFLISLLSMIYIY</sequence>
<dbReference type="InterPro" id="IPR004886">
    <property type="entry name" value="Glucanosyltransferase"/>
</dbReference>